<gene>
    <name evidence="1" type="ORF">E2C01_087269</name>
</gene>
<sequence>MKMWGGLSVVRDTRTVMQVVVVLQHRGHGVSVYMFRSVAEGRSEEVEEVEGERMRWKVKDM</sequence>
<dbReference type="AlphaFoldDB" id="A0A5B7JC09"/>
<accession>A0A5B7JC09</accession>
<organism evidence="1 2">
    <name type="scientific">Portunus trituberculatus</name>
    <name type="common">Swimming crab</name>
    <name type="synonym">Neptunus trituberculatus</name>
    <dbReference type="NCBI Taxonomy" id="210409"/>
    <lineage>
        <taxon>Eukaryota</taxon>
        <taxon>Metazoa</taxon>
        <taxon>Ecdysozoa</taxon>
        <taxon>Arthropoda</taxon>
        <taxon>Crustacea</taxon>
        <taxon>Multicrustacea</taxon>
        <taxon>Malacostraca</taxon>
        <taxon>Eumalacostraca</taxon>
        <taxon>Eucarida</taxon>
        <taxon>Decapoda</taxon>
        <taxon>Pleocyemata</taxon>
        <taxon>Brachyura</taxon>
        <taxon>Eubrachyura</taxon>
        <taxon>Portunoidea</taxon>
        <taxon>Portunidae</taxon>
        <taxon>Portuninae</taxon>
        <taxon>Portunus</taxon>
    </lineage>
</organism>
<reference evidence="1 2" key="1">
    <citation type="submission" date="2019-05" db="EMBL/GenBank/DDBJ databases">
        <title>Another draft genome of Portunus trituberculatus and its Hox gene families provides insights of decapod evolution.</title>
        <authorList>
            <person name="Jeong J.-H."/>
            <person name="Song I."/>
            <person name="Kim S."/>
            <person name="Choi T."/>
            <person name="Kim D."/>
            <person name="Ryu S."/>
            <person name="Kim W."/>
        </authorList>
    </citation>
    <scope>NUCLEOTIDE SEQUENCE [LARGE SCALE GENOMIC DNA]</scope>
    <source>
        <tissue evidence="1">Muscle</tissue>
    </source>
</reference>
<proteinExistence type="predicted"/>
<protein>
    <submittedName>
        <fullName evidence="1">Uncharacterized protein</fullName>
    </submittedName>
</protein>
<comment type="caution">
    <text evidence="1">The sequence shown here is derived from an EMBL/GenBank/DDBJ whole genome shotgun (WGS) entry which is preliminary data.</text>
</comment>
<dbReference type="Proteomes" id="UP000324222">
    <property type="component" value="Unassembled WGS sequence"/>
</dbReference>
<dbReference type="EMBL" id="VSRR010090434">
    <property type="protein sequence ID" value="MPC92195.1"/>
    <property type="molecule type" value="Genomic_DNA"/>
</dbReference>
<evidence type="ECO:0000313" key="2">
    <source>
        <dbReference type="Proteomes" id="UP000324222"/>
    </source>
</evidence>
<keyword evidence="2" id="KW-1185">Reference proteome</keyword>
<name>A0A5B7JC09_PORTR</name>
<evidence type="ECO:0000313" key="1">
    <source>
        <dbReference type="EMBL" id="MPC92195.1"/>
    </source>
</evidence>